<accession>A0A8H7ASL5</accession>
<dbReference type="EMBL" id="JAACFV010000013">
    <property type="protein sequence ID" value="KAF7512286.1"/>
    <property type="molecule type" value="Genomic_DNA"/>
</dbReference>
<feature type="compositionally biased region" description="Basic and acidic residues" evidence="1">
    <location>
        <begin position="1"/>
        <end position="14"/>
    </location>
</feature>
<gene>
    <name evidence="2" type="ORF">GJ744_001854</name>
</gene>
<feature type="region of interest" description="Disordered" evidence="1">
    <location>
        <begin position="1"/>
        <end position="66"/>
    </location>
</feature>
<keyword evidence="3" id="KW-1185">Reference proteome</keyword>
<dbReference type="Proteomes" id="UP000606974">
    <property type="component" value="Unassembled WGS sequence"/>
</dbReference>
<reference evidence="2" key="1">
    <citation type="submission" date="2020-02" db="EMBL/GenBank/DDBJ databases">
        <authorList>
            <person name="Palmer J.M."/>
        </authorList>
    </citation>
    <scope>NUCLEOTIDE SEQUENCE</scope>
    <source>
        <strain evidence="2">EPUS1.4</strain>
        <tissue evidence="2">Thallus</tissue>
    </source>
</reference>
<evidence type="ECO:0000313" key="2">
    <source>
        <dbReference type="EMBL" id="KAF7512286.1"/>
    </source>
</evidence>
<evidence type="ECO:0000313" key="3">
    <source>
        <dbReference type="Proteomes" id="UP000606974"/>
    </source>
</evidence>
<feature type="compositionally biased region" description="Pro residues" evidence="1">
    <location>
        <begin position="38"/>
        <end position="48"/>
    </location>
</feature>
<proteinExistence type="predicted"/>
<evidence type="ECO:0000256" key="1">
    <source>
        <dbReference type="SAM" id="MobiDB-lite"/>
    </source>
</evidence>
<organism evidence="2 3">
    <name type="scientific">Endocarpon pusillum</name>
    <dbReference type="NCBI Taxonomy" id="364733"/>
    <lineage>
        <taxon>Eukaryota</taxon>
        <taxon>Fungi</taxon>
        <taxon>Dikarya</taxon>
        <taxon>Ascomycota</taxon>
        <taxon>Pezizomycotina</taxon>
        <taxon>Eurotiomycetes</taxon>
        <taxon>Chaetothyriomycetidae</taxon>
        <taxon>Verrucariales</taxon>
        <taxon>Verrucariaceae</taxon>
        <taxon>Endocarpon</taxon>
    </lineage>
</organism>
<dbReference type="AlphaFoldDB" id="A0A8H7ASL5"/>
<protein>
    <submittedName>
        <fullName evidence="2">Uncharacterized protein</fullName>
    </submittedName>
</protein>
<sequence length="66" mass="7162">MKVSHEEVRSEMHQPPEPPPLAASGASGTLKPEAARTPFPPPILPKPTPSRRRSNKPTSGADEHQF</sequence>
<name>A0A8H7ASL5_9EURO</name>
<comment type="caution">
    <text evidence="2">The sequence shown here is derived from an EMBL/GenBank/DDBJ whole genome shotgun (WGS) entry which is preliminary data.</text>
</comment>